<organism evidence="11 12">
    <name type="scientific">PS1 clade bacterium</name>
    <dbReference type="NCBI Taxonomy" id="2175152"/>
    <lineage>
        <taxon>Bacteria</taxon>
        <taxon>Pseudomonadati</taxon>
        <taxon>Pseudomonadota</taxon>
        <taxon>Alphaproteobacteria</taxon>
        <taxon>PS1 clade</taxon>
    </lineage>
</organism>
<dbReference type="GO" id="GO:0046872">
    <property type="term" value="F:metal ion binding"/>
    <property type="evidence" value="ECO:0007669"/>
    <property type="project" value="UniProtKB-KW"/>
</dbReference>
<keyword evidence="4" id="KW-0548">Nucleotidyltransferase</keyword>
<keyword evidence="5" id="KW-0479">Metal-binding</keyword>
<dbReference type="PANTHER" id="PTHR46173:SF1">
    <property type="entry name" value="CCA TRNA NUCLEOTIDYLTRANSFERASE 1, MITOCHONDRIAL"/>
    <property type="match status" value="1"/>
</dbReference>
<evidence type="ECO:0000259" key="10">
    <source>
        <dbReference type="Pfam" id="PF12627"/>
    </source>
</evidence>
<feature type="domain" description="tRNA nucleotidyltransferase/poly(A) polymerase RNA and SrmB- binding" evidence="10">
    <location>
        <begin position="201"/>
        <end position="249"/>
    </location>
</feature>
<evidence type="ECO:0000256" key="7">
    <source>
        <dbReference type="ARBA" id="ARBA00022842"/>
    </source>
</evidence>
<dbReference type="Proteomes" id="UP000785783">
    <property type="component" value="Unassembled WGS sequence"/>
</dbReference>
<evidence type="ECO:0000313" key="11">
    <source>
        <dbReference type="EMBL" id="MBL6761258.1"/>
    </source>
</evidence>
<evidence type="ECO:0000259" key="9">
    <source>
        <dbReference type="Pfam" id="PF01743"/>
    </source>
</evidence>
<keyword evidence="6" id="KW-0547">Nucleotide-binding</keyword>
<keyword evidence="2 8" id="KW-0808">Transferase</keyword>
<proteinExistence type="inferred from homology"/>
<dbReference type="InterPro" id="IPR032828">
    <property type="entry name" value="PolyA_RNA-bd"/>
</dbReference>
<dbReference type="InterPro" id="IPR043519">
    <property type="entry name" value="NT_sf"/>
</dbReference>
<evidence type="ECO:0000256" key="4">
    <source>
        <dbReference type="ARBA" id="ARBA00022695"/>
    </source>
</evidence>
<dbReference type="CDD" id="cd05398">
    <property type="entry name" value="NT_ClassII-CCAase"/>
    <property type="match status" value="1"/>
</dbReference>
<dbReference type="SUPFAM" id="SSF81301">
    <property type="entry name" value="Nucleotidyltransferase"/>
    <property type="match status" value="1"/>
</dbReference>
<evidence type="ECO:0000256" key="1">
    <source>
        <dbReference type="ARBA" id="ARBA00001946"/>
    </source>
</evidence>
<dbReference type="PANTHER" id="PTHR46173">
    <property type="entry name" value="CCA TRNA NUCLEOTIDYLTRANSFERASE 1, MITOCHONDRIAL"/>
    <property type="match status" value="1"/>
</dbReference>
<dbReference type="Pfam" id="PF01743">
    <property type="entry name" value="PolyA_pol"/>
    <property type="match status" value="1"/>
</dbReference>
<evidence type="ECO:0000256" key="8">
    <source>
        <dbReference type="RuleBase" id="RU003953"/>
    </source>
</evidence>
<comment type="cofactor">
    <cofactor evidence="1">
        <name>Mg(2+)</name>
        <dbReference type="ChEBI" id="CHEBI:18420"/>
    </cofactor>
</comment>
<feature type="domain" description="Poly A polymerase head" evidence="9">
    <location>
        <begin position="36"/>
        <end position="164"/>
    </location>
</feature>
<reference evidence="11" key="1">
    <citation type="submission" date="2020-10" db="EMBL/GenBank/DDBJ databases">
        <title>Microbiome of the Black Sea water column analyzed by genome centric metagenomics.</title>
        <authorList>
            <person name="Cabello-Yeves P.J."/>
            <person name="Callieri C."/>
            <person name="Picazo A."/>
            <person name="Mehrshad M."/>
            <person name="Haro-Moreno J.M."/>
            <person name="Roda-Garcia J."/>
            <person name="Dzembekova N."/>
            <person name="Slabakova V."/>
            <person name="Slabakova N."/>
            <person name="Moncheva S."/>
            <person name="Rodriguez-Valera F."/>
        </authorList>
    </citation>
    <scope>NUCLEOTIDE SEQUENCE</scope>
    <source>
        <strain evidence="11">BS307-5m-G5</strain>
    </source>
</reference>
<keyword evidence="7" id="KW-0460">Magnesium</keyword>
<name>A0A937HJ83_9PROT</name>
<dbReference type="InterPro" id="IPR002646">
    <property type="entry name" value="PolA_pol_head_dom"/>
</dbReference>
<evidence type="ECO:0000256" key="2">
    <source>
        <dbReference type="ARBA" id="ARBA00022679"/>
    </source>
</evidence>
<keyword evidence="8" id="KW-0694">RNA-binding</keyword>
<keyword evidence="3" id="KW-0819">tRNA processing</keyword>
<evidence type="ECO:0000256" key="5">
    <source>
        <dbReference type="ARBA" id="ARBA00022723"/>
    </source>
</evidence>
<dbReference type="SUPFAM" id="SSF81891">
    <property type="entry name" value="Poly A polymerase C-terminal region-like"/>
    <property type="match status" value="1"/>
</dbReference>
<dbReference type="EMBL" id="JADHOK010000006">
    <property type="protein sequence ID" value="MBL6761258.1"/>
    <property type="molecule type" value="Genomic_DNA"/>
</dbReference>
<dbReference type="GO" id="GO:0008033">
    <property type="term" value="P:tRNA processing"/>
    <property type="evidence" value="ECO:0007669"/>
    <property type="project" value="UniProtKB-KW"/>
</dbReference>
<accession>A0A937HJ83</accession>
<dbReference type="GO" id="GO:0000049">
    <property type="term" value="F:tRNA binding"/>
    <property type="evidence" value="ECO:0007669"/>
    <property type="project" value="TreeGrafter"/>
</dbReference>
<comment type="similarity">
    <text evidence="8">Belongs to the tRNA nucleotidyltransferase/poly(A) polymerase family.</text>
</comment>
<protein>
    <submittedName>
        <fullName evidence="11">CCA tRNA nucleotidyltransferase</fullName>
    </submittedName>
</protein>
<evidence type="ECO:0000313" key="12">
    <source>
        <dbReference type="Proteomes" id="UP000785783"/>
    </source>
</evidence>
<dbReference type="Gene3D" id="1.10.3090.10">
    <property type="entry name" value="cca-adding enzyme, domain 2"/>
    <property type="match status" value="1"/>
</dbReference>
<comment type="caution">
    <text evidence="11">The sequence shown here is derived from an EMBL/GenBank/DDBJ whole genome shotgun (WGS) entry which is preliminary data.</text>
</comment>
<dbReference type="Pfam" id="PF12627">
    <property type="entry name" value="PolyA_pol_RNAbd"/>
    <property type="match status" value="1"/>
</dbReference>
<dbReference type="AlphaFoldDB" id="A0A937HJ83"/>
<dbReference type="InterPro" id="IPR050264">
    <property type="entry name" value="Bact_CCA-adding_enz_type3_sf"/>
</dbReference>
<dbReference type="GO" id="GO:0016779">
    <property type="term" value="F:nucleotidyltransferase activity"/>
    <property type="evidence" value="ECO:0007669"/>
    <property type="project" value="UniProtKB-KW"/>
</dbReference>
<dbReference type="Gene3D" id="3.30.460.10">
    <property type="entry name" value="Beta Polymerase, domain 2"/>
    <property type="match status" value="1"/>
</dbReference>
<evidence type="ECO:0000256" key="6">
    <source>
        <dbReference type="ARBA" id="ARBA00022741"/>
    </source>
</evidence>
<dbReference type="GO" id="GO:0000166">
    <property type="term" value="F:nucleotide binding"/>
    <property type="evidence" value="ECO:0007669"/>
    <property type="project" value="UniProtKB-KW"/>
</dbReference>
<sequence length="415" mass="45485">MAKLDEQYSGWLSLPQTQHLMQLLNEGAGDKRAITRCVGGCVRDTLMQLATVDTEVDMATELEPQAVMARLQAANVKVVPTGIKHGTVSAILYRGDTPLVYEITTLRDDVETDGRHAEVAFTEDWQGDAARRDFTINALYADADGTLHDPTGQGLADIEARRVRFIGDAAARIEEDYLRVLRYFRFHFRLTADTPVDNVALAACRGAAVPLRGLSGERKQQEMLKIMALPEAARAARALHKADLLRPVLGIEPMGFAALEAMLKLSDDPLLRLMSLLPTAEAVQTLSDALRLSRKQMMRLVKALEMPLDLTHLSAALYFDGAEAVRDRALLALAHMPSDGSGDAGDTIKALHAAIAESANYTRPKFPLTGAMMQKAGLKDGPEMGVMARTLEQWWVAEGFPDEKTVKAELQKRLA</sequence>
<gene>
    <name evidence="11" type="ORF">ISQ19_01000</name>
</gene>
<evidence type="ECO:0000256" key="3">
    <source>
        <dbReference type="ARBA" id="ARBA00022694"/>
    </source>
</evidence>